<dbReference type="AlphaFoldDB" id="A0A1D6J8W4"/>
<dbReference type="EMBL" id="CM000786">
    <property type="protein sequence ID" value="AQK43886.1"/>
    <property type="molecule type" value="Genomic_DNA"/>
</dbReference>
<proteinExistence type="predicted"/>
<feature type="transmembrane region" description="Helical" evidence="1">
    <location>
        <begin position="36"/>
        <end position="57"/>
    </location>
</feature>
<organism evidence="2">
    <name type="scientific">Zea mays</name>
    <name type="common">Maize</name>
    <dbReference type="NCBI Taxonomy" id="4577"/>
    <lineage>
        <taxon>Eukaryota</taxon>
        <taxon>Viridiplantae</taxon>
        <taxon>Streptophyta</taxon>
        <taxon>Embryophyta</taxon>
        <taxon>Tracheophyta</taxon>
        <taxon>Spermatophyta</taxon>
        <taxon>Magnoliopsida</taxon>
        <taxon>Liliopsida</taxon>
        <taxon>Poales</taxon>
        <taxon>Poaceae</taxon>
        <taxon>PACMAD clade</taxon>
        <taxon>Panicoideae</taxon>
        <taxon>Andropogonodae</taxon>
        <taxon>Andropogoneae</taxon>
        <taxon>Tripsacinae</taxon>
        <taxon>Zea</taxon>
    </lineage>
</organism>
<dbReference type="InParanoid" id="A0A1D6J8W4"/>
<evidence type="ECO:0000313" key="3">
    <source>
        <dbReference type="EMBL" id="AQK44359.1"/>
    </source>
</evidence>
<dbReference type="EMBL" id="CM000786">
    <property type="protein sequence ID" value="AQK44359.1"/>
    <property type="molecule type" value="Genomic_DNA"/>
</dbReference>
<accession>A0A1D6J8W4</accession>
<reference evidence="2" key="1">
    <citation type="submission" date="2015-12" db="EMBL/GenBank/DDBJ databases">
        <title>Update maize B73 reference genome by single molecule sequencing technologies.</title>
        <authorList>
            <consortium name="Maize Genome Sequencing Project"/>
            <person name="Ware D."/>
        </authorList>
    </citation>
    <scope>NUCLEOTIDE SEQUENCE</scope>
    <source>
        <tissue evidence="2">Seedling</tissue>
    </source>
</reference>
<evidence type="ECO:0000256" key="1">
    <source>
        <dbReference type="SAM" id="Phobius"/>
    </source>
</evidence>
<keyword evidence="1" id="KW-0812">Transmembrane</keyword>
<keyword evidence="1" id="KW-1133">Transmembrane helix</keyword>
<sequence>MPAIYCPNSQIYSFCTPLVSQAFSSLATCGFDREPLILQFLGLGRKLSFIFYMFFFFGKMALSQKNVHNNFFLFENPQLELP</sequence>
<name>A0A1D6J8W4_MAIZE</name>
<protein>
    <submittedName>
        <fullName evidence="2">Uncharacterized protein</fullName>
    </submittedName>
</protein>
<evidence type="ECO:0000313" key="2">
    <source>
        <dbReference type="EMBL" id="AQK43886.1"/>
    </source>
</evidence>
<keyword evidence="1" id="KW-0472">Membrane</keyword>
<gene>
    <name evidence="2" type="ORF">ZEAMMB73_Zm00001d025511</name>
    <name evidence="3" type="ORF">ZEAMMB73_Zm00001d025719</name>
</gene>